<dbReference type="KEGG" id="bba:Bd3699"/>
<dbReference type="STRING" id="264462.Bd3699"/>
<gene>
    <name evidence="1" type="ordered locus">Bd3699</name>
</gene>
<dbReference type="Proteomes" id="UP000008080">
    <property type="component" value="Chromosome"/>
</dbReference>
<evidence type="ECO:0000313" key="1">
    <source>
        <dbReference type="EMBL" id="CAE81068.1"/>
    </source>
</evidence>
<dbReference type="HOGENOM" id="CLU_3132752_0_0_7"/>
<proteinExistence type="predicted"/>
<accession>Q6MH59</accession>
<protein>
    <submittedName>
        <fullName evidence="1">Uncharacterized protein</fullName>
    </submittedName>
</protein>
<evidence type="ECO:0000313" key="2">
    <source>
        <dbReference type="Proteomes" id="UP000008080"/>
    </source>
</evidence>
<dbReference type="AlphaFoldDB" id="Q6MH59"/>
<keyword evidence="2" id="KW-1185">Reference proteome</keyword>
<sequence>MSIKYLDQASSSYVSVYIKKIEKAHKGQFYIRNLVEAGGIEPPSANDPR</sequence>
<name>Q6MH59_BDEBA</name>
<organism evidence="1 2">
    <name type="scientific">Bdellovibrio bacteriovorus (strain ATCC 15356 / DSM 50701 / NCIMB 9529 / HD100)</name>
    <dbReference type="NCBI Taxonomy" id="264462"/>
    <lineage>
        <taxon>Bacteria</taxon>
        <taxon>Pseudomonadati</taxon>
        <taxon>Bdellovibrionota</taxon>
        <taxon>Bdellovibrionia</taxon>
        <taxon>Bdellovibrionales</taxon>
        <taxon>Pseudobdellovibrionaceae</taxon>
        <taxon>Bdellovibrio</taxon>
    </lineage>
</organism>
<dbReference type="EMBL" id="BX842656">
    <property type="protein sequence ID" value="CAE81068.1"/>
    <property type="molecule type" value="Genomic_DNA"/>
</dbReference>
<reference evidence="1 2" key="1">
    <citation type="journal article" date="2004" name="Science">
        <title>A predator unmasked: life cycle of Bdellovibrio bacteriovorus from a genomic perspective.</title>
        <authorList>
            <person name="Rendulic S."/>
            <person name="Jagtap P."/>
            <person name="Rosinus A."/>
            <person name="Eppinger M."/>
            <person name="Baar C."/>
            <person name="Lanz C."/>
            <person name="Keller H."/>
            <person name="Lambert C."/>
            <person name="Evans K.J."/>
            <person name="Goesmann A."/>
            <person name="Meyer F."/>
            <person name="Sockett R.E."/>
            <person name="Schuster S.C."/>
        </authorList>
    </citation>
    <scope>NUCLEOTIDE SEQUENCE [LARGE SCALE GENOMIC DNA]</scope>
    <source>
        <strain evidence="2">ATCC 15356 / DSM 50701 / NCIMB 9529 / HD100</strain>
    </source>
</reference>